<dbReference type="RefSeq" id="WP_151160301.1">
    <property type="nucleotide sequence ID" value="NZ_JACHIL010000006.1"/>
</dbReference>
<name>A0A7W8ALK3_9HYPH</name>
<dbReference type="InterPro" id="IPR010699">
    <property type="entry name" value="DUF1275"/>
</dbReference>
<feature type="transmembrane region" description="Helical" evidence="1">
    <location>
        <begin position="95"/>
        <end position="127"/>
    </location>
</feature>
<keyword evidence="1" id="KW-0812">Transmembrane</keyword>
<feature type="transmembrane region" description="Helical" evidence="1">
    <location>
        <begin position="171"/>
        <end position="191"/>
    </location>
</feature>
<keyword evidence="1" id="KW-1133">Transmembrane helix</keyword>
<sequence>MTPPARLLTGLVLTAVAGFVDALAFIELGGYFASFMSGNTTQLGLAMSGPDGRALQLLRGQSLFMPLLLIGLFFTGAFLASFISAREQHWYSARVMLLVITLLLITMLLGQIQGLASMPVILLAAAMGAQNAVFKPHGAARLGTTFVTGTIFNAANDLAHSLRGQAPRYRWLQHIYVWLSLVFGAACGAVLYTGTGIWSLLLPVVVLTLMLVFYRLKEK</sequence>
<dbReference type="AlphaFoldDB" id="A0A7W8ALK3"/>
<proteinExistence type="predicted"/>
<dbReference type="PANTHER" id="PTHR37314:SF4">
    <property type="entry name" value="UPF0700 TRANSMEMBRANE PROTEIN YOAK"/>
    <property type="match status" value="1"/>
</dbReference>
<keyword evidence="1" id="KW-0472">Membrane</keyword>
<feature type="transmembrane region" description="Helical" evidence="1">
    <location>
        <begin position="63"/>
        <end position="83"/>
    </location>
</feature>
<comment type="caution">
    <text evidence="2">The sequence shown here is derived from an EMBL/GenBank/DDBJ whole genome shotgun (WGS) entry which is preliminary data.</text>
</comment>
<dbReference type="Proteomes" id="UP000531231">
    <property type="component" value="Unassembled WGS sequence"/>
</dbReference>
<accession>A0A7W8ALK3</accession>
<dbReference type="PANTHER" id="PTHR37314">
    <property type="entry name" value="SLR0142 PROTEIN"/>
    <property type="match status" value="1"/>
</dbReference>
<dbReference type="Pfam" id="PF06912">
    <property type="entry name" value="DUF1275"/>
    <property type="match status" value="1"/>
</dbReference>
<reference evidence="2 3" key="1">
    <citation type="submission" date="2020-08" db="EMBL/GenBank/DDBJ databases">
        <title>Genomic Encyclopedia of Type Strains, Phase IV (KMG-IV): sequencing the most valuable type-strain genomes for metagenomic binning, comparative biology and taxonomic classification.</title>
        <authorList>
            <person name="Goeker M."/>
        </authorList>
    </citation>
    <scope>NUCLEOTIDE SEQUENCE [LARGE SCALE GENOMIC DNA]</scope>
    <source>
        <strain evidence="2 3">DSM 25620</strain>
    </source>
</reference>
<feature type="transmembrane region" description="Helical" evidence="1">
    <location>
        <begin position="197"/>
        <end position="216"/>
    </location>
</feature>
<protein>
    <submittedName>
        <fullName evidence="2">Uncharacterized membrane protein YoaK (UPF0700 family)</fullName>
    </submittedName>
</protein>
<evidence type="ECO:0000313" key="3">
    <source>
        <dbReference type="Proteomes" id="UP000531231"/>
    </source>
</evidence>
<dbReference type="EMBL" id="JACHIL010000006">
    <property type="protein sequence ID" value="MBB5092571.1"/>
    <property type="molecule type" value="Genomic_DNA"/>
</dbReference>
<gene>
    <name evidence="2" type="ORF">HNQ68_003128</name>
</gene>
<organism evidence="2 3">
    <name type="scientific">Pseudochrobactrum saccharolyticum</name>
    <dbReference type="NCBI Taxonomy" id="354352"/>
    <lineage>
        <taxon>Bacteria</taxon>
        <taxon>Pseudomonadati</taxon>
        <taxon>Pseudomonadota</taxon>
        <taxon>Alphaproteobacteria</taxon>
        <taxon>Hyphomicrobiales</taxon>
        <taxon>Brucellaceae</taxon>
        <taxon>Pseudochrobactrum</taxon>
    </lineage>
</organism>
<evidence type="ECO:0000256" key="1">
    <source>
        <dbReference type="SAM" id="Phobius"/>
    </source>
</evidence>
<evidence type="ECO:0000313" key="2">
    <source>
        <dbReference type="EMBL" id="MBB5092571.1"/>
    </source>
</evidence>
<keyword evidence="3" id="KW-1185">Reference proteome</keyword>